<dbReference type="PANTHER" id="PTHR44846:SF17">
    <property type="entry name" value="GNTR-FAMILY TRANSCRIPTIONAL REGULATOR"/>
    <property type="match status" value="1"/>
</dbReference>
<evidence type="ECO:0000256" key="1">
    <source>
        <dbReference type="ARBA" id="ARBA00023015"/>
    </source>
</evidence>
<protein>
    <submittedName>
        <fullName evidence="6">Transcriptional regulator</fullName>
    </submittedName>
</protein>
<dbReference type="InterPro" id="IPR010982">
    <property type="entry name" value="Lambda_DNA-bd_dom_sf"/>
</dbReference>
<dbReference type="InterPro" id="IPR036390">
    <property type="entry name" value="WH_DNA-bd_sf"/>
</dbReference>
<dbReference type="PANTHER" id="PTHR44846">
    <property type="entry name" value="MANNOSYL-D-GLYCERATE TRANSPORT/METABOLISM SYSTEM REPRESSOR MNGR-RELATED"/>
    <property type="match status" value="1"/>
</dbReference>
<dbReference type="SUPFAM" id="SSF46785">
    <property type="entry name" value="Winged helix' DNA-binding domain"/>
    <property type="match status" value="1"/>
</dbReference>
<evidence type="ECO:0000256" key="2">
    <source>
        <dbReference type="ARBA" id="ARBA00023125"/>
    </source>
</evidence>
<dbReference type="InterPro" id="IPR000524">
    <property type="entry name" value="Tscrpt_reg_HTH_GntR"/>
</dbReference>
<evidence type="ECO:0000256" key="3">
    <source>
        <dbReference type="ARBA" id="ARBA00023163"/>
    </source>
</evidence>
<dbReference type="CDD" id="cd00093">
    <property type="entry name" value="HTH_XRE"/>
    <property type="match status" value="1"/>
</dbReference>
<dbReference type="PROSITE" id="PS50943">
    <property type="entry name" value="HTH_CROC1"/>
    <property type="match status" value="1"/>
</dbReference>
<dbReference type="SMART" id="SM00530">
    <property type="entry name" value="HTH_XRE"/>
    <property type="match status" value="1"/>
</dbReference>
<keyword evidence="1" id="KW-0805">Transcription regulation</keyword>
<dbReference type="SUPFAM" id="SSF47413">
    <property type="entry name" value="lambda repressor-like DNA-binding domains"/>
    <property type="match status" value="1"/>
</dbReference>
<comment type="caution">
    <text evidence="6">The sequence shown here is derived from an EMBL/GenBank/DDBJ whole genome shotgun (WGS) entry which is preliminary data.</text>
</comment>
<feature type="domain" description="HTH gntR-type" evidence="5">
    <location>
        <begin position="90"/>
        <end position="157"/>
    </location>
</feature>
<dbReference type="Proteomes" id="UP001596337">
    <property type="component" value="Unassembled WGS sequence"/>
</dbReference>
<keyword evidence="3" id="KW-0804">Transcription</keyword>
<dbReference type="InterPro" id="IPR001387">
    <property type="entry name" value="Cro/C1-type_HTH"/>
</dbReference>
<organism evidence="6 7">
    <name type="scientific">Haloechinothrix salitolerans</name>
    <dbReference type="NCBI Taxonomy" id="926830"/>
    <lineage>
        <taxon>Bacteria</taxon>
        <taxon>Bacillati</taxon>
        <taxon>Actinomycetota</taxon>
        <taxon>Actinomycetes</taxon>
        <taxon>Pseudonocardiales</taxon>
        <taxon>Pseudonocardiaceae</taxon>
        <taxon>Haloechinothrix</taxon>
    </lineage>
</organism>
<gene>
    <name evidence="6" type="ORF">ACFQGD_08080</name>
</gene>
<name>A0ABW2BW69_9PSEU</name>
<evidence type="ECO:0000259" key="5">
    <source>
        <dbReference type="PROSITE" id="PS50949"/>
    </source>
</evidence>
<dbReference type="PROSITE" id="PS50949">
    <property type="entry name" value="HTH_GNTR"/>
    <property type="match status" value="1"/>
</dbReference>
<dbReference type="EMBL" id="JBHSXX010000001">
    <property type="protein sequence ID" value="MFC6867103.1"/>
    <property type="molecule type" value="Genomic_DNA"/>
</dbReference>
<proteinExistence type="predicted"/>
<evidence type="ECO:0000313" key="6">
    <source>
        <dbReference type="EMBL" id="MFC6867103.1"/>
    </source>
</evidence>
<sequence>MSRKRTEWELDRQREFGRRIQRLRGEQGLTQGDVTQMSGMDRSFISNLETGVYSIAAARLRDLAQGLRVDTIDLFEEEHAVRNKDEIGSAPRYMELVDFIAKEIASGLLWPGDFLPREVALCERYGYSSCAVRKALAILRGRGLVRSRGEQHFIASPDDLTPIEIGDGDRIVVRMPTHMEILHYVIPEGVPVLICRRKGRATATDEIYPADRFYIQGRGNEHFCEN</sequence>
<evidence type="ECO:0000259" key="4">
    <source>
        <dbReference type="PROSITE" id="PS50943"/>
    </source>
</evidence>
<dbReference type="InterPro" id="IPR050679">
    <property type="entry name" value="Bact_HTH_transcr_reg"/>
</dbReference>
<dbReference type="Gene3D" id="1.10.260.40">
    <property type="entry name" value="lambda repressor-like DNA-binding domains"/>
    <property type="match status" value="1"/>
</dbReference>
<dbReference type="InterPro" id="IPR036388">
    <property type="entry name" value="WH-like_DNA-bd_sf"/>
</dbReference>
<dbReference type="Pfam" id="PF13560">
    <property type="entry name" value="HTH_31"/>
    <property type="match status" value="1"/>
</dbReference>
<evidence type="ECO:0000313" key="7">
    <source>
        <dbReference type="Proteomes" id="UP001596337"/>
    </source>
</evidence>
<dbReference type="Gene3D" id="1.10.10.10">
    <property type="entry name" value="Winged helix-like DNA-binding domain superfamily/Winged helix DNA-binding domain"/>
    <property type="match status" value="1"/>
</dbReference>
<feature type="domain" description="HTH cro/C1-type" evidence="4">
    <location>
        <begin position="20"/>
        <end position="74"/>
    </location>
</feature>
<dbReference type="Pfam" id="PF00392">
    <property type="entry name" value="GntR"/>
    <property type="match status" value="1"/>
</dbReference>
<keyword evidence="2" id="KW-0238">DNA-binding</keyword>
<reference evidence="7" key="1">
    <citation type="journal article" date="2019" name="Int. J. Syst. Evol. Microbiol.">
        <title>The Global Catalogue of Microorganisms (GCM) 10K type strain sequencing project: providing services to taxonomists for standard genome sequencing and annotation.</title>
        <authorList>
            <consortium name="The Broad Institute Genomics Platform"/>
            <consortium name="The Broad Institute Genome Sequencing Center for Infectious Disease"/>
            <person name="Wu L."/>
            <person name="Ma J."/>
        </authorList>
    </citation>
    <scope>NUCLEOTIDE SEQUENCE [LARGE SCALE GENOMIC DNA]</scope>
    <source>
        <strain evidence="7">KCTC 32255</strain>
    </source>
</reference>
<keyword evidence="7" id="KW-1185">Reference proteome</keyword>
<accession>A0ABW2BW69</accession>
<dbReference type="RefSeq" id="WP_345394559.1">
    <property type="nucleotide sequence ID" value="NZ_BAABLA010000022.1"/>
</dbReference>